<dbReference type="Gene3D" id="3.90.1200.10">
    <property type="match status" value="1"/>
</dbReference>
<dbReference type="EnsemblMetazoa" id="XM_038196698.1">
    <property type="protein sequence ID" value="XP_038052626.1"/>
    <property type="gene ID" value="LOC119725316"/>
</dbReference>
<dbReference type="PANTHER" id="PTHR34273">
    <property type="entry name" value="METHYLTHIORIBOSE KINASE"/>
    <property type="match status" value="1"/>
</dbReference>
<evidence type="ECO:0000256" key="3">
    <source>
        <dbReference type="ARBA" id="ARBA00022741"/>
    </source>
</evidence>
<accession>A0A913ZNK2</accession>
<evidence type="ECO:0000313" key="8">
    <source>
        <dbReference type="Proteomes" id="UP000887568"/>
    </source>
</evidence>
<comment type="similarity">
    <text evidence="1">Belongs to the methylthioribose kinase family.</text>
</comment>
<keyword evidence="4" id="KW-0418">Kinase</keyword>
<proteinExistence type="inferred from homology"/>
<dbReference type="Gene3D" id="3.30.200.20">
    <property type="entry name" value="Phosphorylase Kinase, domain 1"/>
    <property type="match status" value="1"/>
</dbReference>
<dbReference type="GO" id="GO:0016301">
    <property type="term" value="F:kinase activity"/>
    <property type="evidence" value="ECO:0007669"/>
    <property type="project" value="UniProtKB-KW"/>
</dbReference>
<evidence type="ECO:0000256" key="5">
    <source>
        <dbReference type="ARBA" id="ARBA00022840"/>
    </source>
</evidence>
<keyword evidence="5" id="KW-0067">ATP-binding</keyword>
<evidence type="ECO:0000256" key="4">
    <source>
        <dbReference type="ARBA" id="ARBA00022777"/>
    </source>
</evidence>
<keyword evidence="3" id="KW-0547">Nucleotide-binding</keyword>
<evidence type="ECO:0000313" key="7">
    <source>
        <dbReference type="EnsemblMetazoa" id="XP_038052626.1"/>
    </source>
</evidence>
<dbReference type="InterPro" id="IPR011009">
    <property type="entry name" value="Kinase-like_dom_sf"/>
</dbReference>
<name>A0A913ZNK2_PATMI</name>
<feature type="domain" description="Aminoglycoside phosphotransferase" evidence="6">
    <location>
        <begin position="49"/>
        <end position="282"/>
    </location>
</feature>
<sequence length="394" mass="45132">MMSMGRSDRAPVITMAAPVDVKEKTAPVIDWSVWARTPGLEKFGPGSKVELIDGGVINFVYRVRSDKDDKLTVVVKNSEPYVKAFTMQPLSPERARVEIWAMRKMDTIVPGSVPTPYLHQPDQNFMVLEDLGGYQLLREQLNLGRFDISLVWELVRRIAKLHRVTHRVTIDEASHREMIQFCTLNDMQFIRTTVLFDDPIDQKGEGGQYAREVEAFTGDQTLYPNWLKLRSVAEKNHDCLAHGDFHTSSVMIMGSSIKIFDFEMAHMGPAGTDLGHMLCNFVKPYFDHKCYPVKDAPAYHEQLKTALYDIVDAYFQEAREYLSDADFARTISETAGFTGARLIRRVWGFHEPDEGLNEPLTDQGCLRVGQRLIRDYEKIQTTQDLKRYLVEQDE</sequence>
<evidence type="ECO:0000256" key="1">
    <source>
        <dbReference type="ARBA" id="ARBA00010165"/>
    </source>
</evidence>
<reference evidence="7" key="1">
    <citation type="submission" date="2022-11" db="UniProtKB">
        <authorList>
            <consortium name="EnsemblMetazoa"/>
        </authorList>
    </citation>
    <scope>IDENTIFICATION</scope>
</reference>
<dbReference type="RefSeq" id="XP_038052626.1">
    <property type="nucleotide sequence ID" value="XM_038196698.1"/>
</dbReference>
<dbReference type="GO" id="GO:0005524">
    <property type="term" value="F:ATP binding"/>
    <property type="evidence" value="ECO:0007669"/>
    <property type="project" value="UniProtKB-KW"/>
</dbReference>
<dbReference type="InterPro" id="IPR002575">
    <property type="entry name" value="Aminoglycoside_PTrfase"/>
</dbReference>
<dbReference type="OMA" id="AHFMANT"/>
<evidence type="ECO:0000259" key="6">
    <source>
        <dbReference type="Pfam" id="PF01636"/>
    </source>
</evidence>
<dbReference type="OrthoDB" id="2461at2759"/>
<dbReference type="AlphaFoldDB" id="A0A913ZNK2"/>
<dbReference type="Pfam" id="PF01636">
    <property type="entry name" value="APH"/>
    <property type="match status" value="1"/>
</dbReference>
<keyword evidence="8" id="KW-1185">Reference proteome</keyword>
<dbReference type="SUPFAM" id="SSF56112">
    <property type="entry name" value="Protein kinase-like (PK-like)"/>
    <property type="match status" value="1"/>
</dbReference>
<keyword evidence="2" id="KW-0808">Transferase</keyword>
<dbReference type="Proteomes" id="UP000887568">
    <property type="component" value="Unplaced"/>
</dbReference>
<evidence type="ECO:0000256" key="2">
    <source>
        <dbReference type="ARBA" id="ARBA00022679"/>
    </source>
</evidence>
<dbReference type="PANTHER" id="PTHR34273:SF2">
    <property type="entry name" value="METHYLTHIORIBOSE KINASE"/>
    <property type="match status" value="1"/>
</dbReference>
<protein>
    <recommendedName>
        <fullName evidence="6">Aminoglycoside phosphotransferase domain-containing protein</fullName>
    </recommendedName>
</protein>
<dbReference type="GeneID" id="119725316"/>
<organism evidence="7 8">
    <name type="scientific">Patiria miniata</name>
    <name type="common">Bat star</name>
    <name type="synonym">Asterina miniata</name>
    <dbReference type="NCBI Taxonomy" id="46514"/>
    <lineage>
        <taxon>Eukaryota</taxon>
        <taxon>Metazoa</taxon>
        <taxon>Echinodermata</taxon>
        <taxon>Eleutherozoa</taxon>
        <taxon>Asterozoa</taxon>
        <taxon>Asteroidea</taxon>
        <taxon>Valvatacea</taxon>
        <taxon>Valvatida</taxon>
        <taxon>Asterinidae</taxon>
        <taxon>Patiria</taxon>
    </lineage>
</organism>